<feature type="non-terminal residue" evidence="1">
    <location>
        <position position="1"/>
    </location>
</feature>
<evidence type="ECO:0000313" key="1">
    <source>
        <dbReference type="EMBL" id="KAK3392121.1"/>
    </source>
</evidence>
<proteinExistence type="predicted"/>
<evidence type="ECO:0000313" key="2">
    <source>
        <dbReference type="Proteomes" id="UP001281003"/>
    </source>
</evidence>
<comment type="caution">
    <text evidence="1">The sequence shown here is derived from an EMBL/GenBank/DDBJ whole genome shotgun (WGS) entry which is preliminary data.</text>
</comment>
<name>A0AAE0U5W7_SORBR</name>
<organism evidence="1 2">
    <name type="scientific">Sordaria brevicollis</name>
    <dbReference type="NCBI Taxonomy" id="83679"/>
    <lineage>
        <taxon>Eukaryota</taxon>
        <taxon>Fungi</taxon>
        <taxon>Dikarya</taxon>
        <taxon>Ascomycota</taxon>
        <taxon>Pezizomycotina</taxon>
        <taxon>Sordariomycetes</taxon>
        <taxon>Sordariomycetidae</taxon>
        <taxon>Sordariales</taxon>
        <taxon>Sordariaceae</taxon>
        <taxon>Sordaria</taxon>
    </lineage>
</organism>
<feature type="non-terminal residue" evidence="1">
    <location>
        <position position="62"/>
    </location>
</feature>
<protein>
    <submittedName>
        <fullName evidence="1">Uncharacterized protein</fullName>
    </submittedName>
</protein>
<dbReference type="Proteomes" id="UP001281003">
    <property type="component" value="Unassembled WGS sequence"/>
</dbReference>
<dbReference type="AlphaFoldDB" id="A0AAE0U5W7"/>
<reference evidence="1" key="2">
    <citation type="submission" date="2023-07" db="EMBL/GenBank/DDBJ databases">
        <authorList>
            <consortium name="Lawrence Berkeley National Laboratory"/>
            <person name="Haridas S."/>
            <person name="Hensen N."/>
            <person name="Bonometti L."/>
            <person name="Westerberg I."/>
            <person name="Brannstrom I.O."/>
            <person name="Guillou S."/>
            <person name="Cros-Aarteil S."/>
            <person name="Calhoun S."/>
            <person name="Kuo A."/>
            <person name="Mondo S."/>
            <person name="Pangilinan J."/>
            <person name="Riley R."/>
            <person name="LaButti K."/>
            <person name="Andreopoulos B."/>
            <person name="Lipzen A."/>
            <person name="Chen C."/>
            <person name="Yanf M."/>
            <person name="Daum C."/>
            <person name="Ng V."/>
            <person name="Clum A."/>
            <person name="Steindorff A."/>
            <person name="Ohm R."/>
            <person name="Martin F."/>
            <person name="Silar P."/>
            <person name="Natvig D."/>
            <person name="Lalanne C."/>
            <person name="Gautier V."/>
            <person name="Ament-velasquez S.L."/>
            <person name="Kruys A."/>
            <person name="Hutchinson M.I."/>
            <person name="Powell A.J."/>
            <person name="Barry K."/>
            <person name="Miller A.N."/>
            <person name="Grigoriev I.V."/>
            <person name="Debuchy R."/>
            <person name="Gladieux P."/>
            <person name="Thoren M.H."/>
            <person name="Johannesson H."/>
        </authorList>
    </citation>
    <scope>NUCLEOTIDE SEQUENCE</scope>
    <source>
        <strain evidence="1">FGSC 1904</strain>
    </source>
</reference>
<keyword evidence="2" id="KW-1185">Reference proteome</keyword>
<gene>
    <name evidence="1" type="ORF">B0T20DRAFT_335953</name>
</gene>
<sequence>FEKIGKITLFLIYENYVLFKTYSKKRVRKIRRGNSSSIKIILNNKVEELLKFLILLKYPYLI</sequence>
<accession>A0AAE0U5W7</accession>
<reference evidence="1" key="1">
    <citation type="journal article" date="2023" name="Mol. Phylogenet. Evol.">
        <title>Genome-scale phylogeny and comparative genomics of the fungal order Sordariales.</title>
        <authorList>
            <person name="Hensen N."/>
            <person name="Bonometti L."/>
            <person name="Westerberg I."/>
            <person name="Brannstrom I.O."/>
            <person name="Guillou S."/>
            <person name="Cros-Aarteil S."/>
            <person name="Calhoun S."/>
            <person name="Haridas S."/>
            <person name="Kuo A."/>
            <person name="Mondo S."/>
            <person name="Pangilinan J."/>
            <person name="Riley R."/>
            <person name="LaButti K."/>
            <person name="Andreopoulos B."/>
            <person name="Lipzen A."/>
            <person name="Chen C."/>
            <person name="Yan M."/>
            <person name="Daum C."/>
            <person name="Ng V."/>
            <person name="Clum A."/>
            <person name="Steindorff A."/>
            <person name="Ohm R.A."/>
            <person name="Martin F."/>
            <person name="Silar P."/>
            <person name="Natvig D.O."/>
            <person name="Lalanne C."/>
            <person name="Gautier V."/>
            <person name="Ament-Velasquez S.L."/>
            <person name="Kruys A."/>
            <person name="Hutchinson M.I."/>
            <person name="Powell A.J."/>
            <person name="Barry K."/>
            <person name="Miller A.N."/>
            <person name="Grigoriev I.V."/>
            <person name="Debuchy R."/>
            <person name="Gladieux P."/>
            <person name="Hiltunen Thoren M."/>
            <person name="Johannesson H."/>
        </authorList>
    </citation>
    <scope>NUCLEOTIDE SEQUENCE</scope>
    <source>
        <strain evidence="1">FGSC 1904</strain>
    </source>
</reference>
<dbReference type="EMBL" id="JAUTDP010000012">
    <property type="protein sequence ID" value="KAK3392121.1"/>
    <property type="molecule type" value="Genomic_DNA"/>
</dbReference>